<proteinExistence type="predicted"/>
<dbReference type="Proteomes" id="UP000784294">
    <property type="component" value="Unassembled WGS sequence"/>
</dbReference>
<protein>
    <submittedName>
        <fullName evidence="1">Uncharacterized protein</fullName>
    </submittedName>
</protein>
<dbReference type="AlphaFoldDB" id="A0A448WQ82"/>
<keyword evidence="2" id="KW-1185">Reference proteome</keyword>
<evidence type="ECO:0000313" key="2">
    <source>
        <dbReference type="Proteomes" id="UP000784294"/>
    </source>
</evidence>
<gene>
    <name evidence="1" type="ORF">PXEA_LOCUS10866</name>
</gene>
<accession>A0A448WQ82</accession>
<reference evidence="1" key="1">
    <citation type="submission" date="2018-11" db="EMBL/GenBank/DDBJ databases">
        <authorList>
            <consortium name="Pathogen Informatics"/>
        </authorList>
    </citation>
    <scope>NUCLEOTIDE SEQUENCE</scope>
</reference>
<sequence length="236" mass="26064">MPPEHPSAGWLHTSGLLTPASPTGGVAVVWIDRVARVCRTYDTRGLVAHRPDRQLAAPMHSAFVECLARQAMHKAAGRASVFPNSRGLTAVADTTWTDDLQTGPHDQTMNPVARIPPERLVKRECAVASSAHSCWYEIAFWQTRPSGIKWFSEAITCAKLWVLKPPCGRLHFLSGCVLDPRVYSIAAYGEDLLCNIVCRAVLRPRPFTSRLLASSSLEEFDYRLSGSDALGWRLLV</sequence>
<evidence type="ECO:0000313" key="1">
    <source>
        <dbReference type="EMBL" id="VEL17426.1"/>
    </source>
</evidence>
<organism evidence="1 2">
    <name type="scientific">Protopolystoma xenopodis</name>
    <dbReference type="NCBI Taxonomy" id="117903"/>
    <lineage>
        <taxon>Eukaryota</taxon>
        <taxon>Metazoa</taxon>
        <taxon>Spiralia</taxon>
        <taxon>Lophotrochozoa</taxon>
        <taxon>Platyhelminthes</taxon>
        <taxon>Monogenea</taxon>
        <taxon>Polyopisthocotylea</taxon>
        <taxon>Polystomatidea</taxon>
        <taxon>Polystomatidae</taxon>
        <taxon>Protopolystoma</taxon>
    </lineage>
</organism>
<dbReference type="OrthoDB" id="6258953at2759"/>
<name>A0A448WQ82_9PLAT</name>
<dbReference type="EMBL" id="CAAALY010032557">
    <property type="protein sequence ID" value="VEL17426.1"/>
    <property type="molecule type" value="Genomic_DNA"/>
</dbReference>
<comment type="caution">
    <text evidence="1">The sequence shown here is derived from an EMBL/GenBank/DDBJ whole genome shotgun (WGS) entry which is preliminary data.</text>
</comment>